<organism evidence="7 8">
    <name type="scientific">Brevibacterium celere</name>
    <dbReference type="NCBI Taxonomy" id="225845"/>
    <lineage>
        <taxon>Bacteria</taxon>
        <taxon>Bacillati</taxon>
        <taxon>Actinomycetota</taxon>
        <taxon>Actinomycetes</taxon>
        <taxon>Micrococcales</taxon>
        <taxon>Brevibacteriaceae</taxon>
        <taxon>Brevibacterium</taxon>
    </lineage>
</organism>
<evidence type="ECO:0000259" key="5">
    <source>
        <dbReference type="Pfam" id="PF13470"/>
    </source>
</evidence>
<dbReference type="GO" id="GO:0046872">
    <property type="term" value="F:metal ion binding"/>
    <property type="evidence" value="ECO:0007669"/>
    <property type="project" value="UniProtKB-KW"/>
</dbReference>
<dbReference type="Pfam" id="PF13470">
    <property type="entry name" value="PIN_3"/>
    <property type="match status" value="1"/>
</dbReference>
<evidence type="ECO:0000313" key="7">
    <source>
        <dbReference type="EMBL" id="RBP69537.1"/>
    </source>
</evidence>
<protein>
    <submittedName>
        <fullName evidence="7">PIN domain-containing protein</fullName>
    </submittedName>
</protein>
<dbReference type="AlphaFoldDB" id="A0A366IFW0"/>
<accession>A0A366IFW0</accession>
<gene>
    <name evidence="7" type="ORF">DFO65_11271</name>
</gene>
<dbReference type="Pfam" id="PF26343">
    <property type="entry name" value="VapC50_C"/>
    <property type="match status" value="1"/>
</dbReference>
<dbReference type="Proteomes" id="UP000253509">
    <property type="component" value="Unassembled WGS sequence"/>
</dbReference>
<evidence type="ECO:0000256" key="3">
    <source>
        <dbReference type="ARBA" id="ARBA00022801"/>
    </source>
</evidence>
<evidence type="ECO:0000256" key="4">
    <source>
        <dbReference type="ARBA" id="ARBA00022842"/>
    </source>
</evidence>
<dbReference type="GO" id="GO:0004518">
    <property type="term" value="F:nuclease activity"/>
    <property type="evidence" value="ECO:0007669"/>
    <property type="project" value="UniProtKB-KW"/>
</dbReference>
<dbReference type="GO" id="GO:0016787">
    <property type="term" value="F:hydrolase activity"/>
    <property type="evidence" value="ECO:0007669"/>
    <property type="project" value="UniProtKB-KW"/>
</dbReference>
<keyword evidence="2" id="KW-0479">Metal-binding</keyword>
<feature type="domain" description="PIN" evidence="5">
    <location>
        <begin position="5"/>
        <end position="110"/>
    </location>
</feature>
<evidence type="ECO:0000259" key="6">
    <source>
        <dbReference type="Pfam" id="PF26343"/>
    </source>
</evidence>
<dbReference type="EMBL" id="QNSB01000012">
    <property type="protein sequence ID" value="RBP69537.1"/>
    <property type="molecule type" value="Genomic_DNA"/>
</dbReference>
<sequence length="337" mass="37358">MSGLRVFVDACVLVPINLCDLLLRMAEADLFYPLWTDEVLGEVERCLTMKFGLSSSKASRRVQLMKEAFPEASVEGYQSLIEAMKCDAKNRHVLAGAVRGGADLLVTANLKDFPQESAAVFDVEVVHPDQLLLDLLDLFGRETLQVLHDTVRSRSRPPATVQDLLIALRGPVPQFASTALEDPAGLGETAFLYVPESSTTVSEEDLFYPDGIDNLMNPRTVAWRWYTAVLGVGQRKDIRGLCHRASDFPNRRQLSKVLEGYGLAEGVEFAIDDPDRVAYMKLVRSNDPLLRAMNSGSQTGMIALTLARLSPEHEWRVFSFGSTYSTPENIFLADDAE</sequence>
<reference evidence="7 8" key="1">
    <citation type="submission" date="2018-06" db="EMBL/GenBank/DDBJ databases">
        <title>Freshwater and sediment microbial communities from various areas in North America, analyzing microbe dynamics in response to fracking.</title>
        <authorList>
            <person name="Lamendella R."/>
        </authorList>
    </citation>
    <scope>NUCLEOTIDE SEQUENCE [LARGE SCALE GENOMIC DNA]</scope>
    <source>
        <strain evidence="7 8">3b_TX</strain>
    </source>
</reference>
<dbReference type="InterPro" id="IPR002716">
    <property type="entry name" value="PIN_dom"/>
</dbReference>
<evidence type="ECO:0000256" key="2">
    <source>
        <dbReference type="ARBA" id="ARBA00022723"/>
    </source>
</evidence>
<keyword evidence="8" id="KW-1185">Reference proteome</keyword>
<comment type="caution">
    <text evidence="7">The sequence shown here is derived from an EMBL/GenBank/DDBJ whole genome shotgun (WGS) entry which is preliminary data.</text>
</comment>
<name>A0A366IFW0_9MICO</name>
<proteinExistence type="predicted"/>
<dbReference type="RefSeq" id="WP_113905215.1">
    <property type="nucleotide sequence ID" value="NZ_QNSB01000012.1"/>
</dbReference>
<evidence type="ECO:0000256" key="1">
    <source>
        <dbReference type="ARBA" id="ARBA00022722"/>
    </source>
</evidence>
<keyword evidence="3" id="KW-0378">Hydrolase</keyword>
<feature type="domain" description="VapC50 C-terminal" evidence="6">
    <location>
        <begin position="128"/>
        <end position="178"/>
    </location>
</feature>
<evidence type="ECO:0000313" key="8">
    <source>
        <dbReference type="Proteomes" id="UP000253509"/>
    </source>
</evidence>
<keyword evidence="4" id="KW-0460">Magnesium</keyword>
<keyword evidence="1" id="KW-0540">Nuclease</keyword>
<dbReference type="InterPro" id="IPR058652">
    <property type="entry name" value="VapC50_C"/>
</dbReference>